<keyword evidence="1 5" id="KW-0597">Phosphoprotein</keyword>
<organism evidence="8 9">
    <name type="scientific">Glycomyces niveus</name>
    <dbReference type="NCBI Taxonomy" id="2820287"/>
    <lineage>
        <taxon>Bacteria</taxon>
        <taxon>Bacillati</taxon>
        <taxon>Actinomycetota</taxon>
        <taxon>Actinomycetes</taxon>
        <taxon>Glycomycetales</taxon>
        <taxon>Glycomycetaceae</taxon>
        <taxon>Glycomyces</taxon>
    </lineage>
</organism>
<dbReference type="SMART" id="SM00448">
    <property type="entry name" value="REC"/>
    <property type="match status" value="1"/>
</dbReference>
<dbReference type="PANTHER" id="PTHR43214">
    <property type="entry name" value="TWO-COMPONENT RESPONSE REGULATOR"/>
    <property type="match status" value="1"/>
</dbReference>
<evidence type="ECO:0000256" key="1">
    <source>
        <dbReference type="ARBA" id="ARBA00022553"/>
    </source>
</evidence>
<dbReference type="InterPro" id="IPR011006">
    <property type="entry name" value="CheY-like_superfamily"/>
</dbReference>
<protein>
    <submittedName>
        <fullName evidence="8">Response regulator transcription factor</fullName>
    </submittedName>
</protein>
<proteinExistence type="predicted"/>
<comment type="caution">
    <text evidence="8">The sequence shown here is derived from an EMBL/GenBank/DDBJ whole genome shotgun (WGS) entry which is preliminary data.</text>
</comment>
<dbReference type="SUPFAM" id="SSF46894">
    <property type="entry name" value="C-terminal effector domain of the bipartite response regulators"/>
    <property type="match status" value="1"/>
</dbReference>
<dbReference type="CDD" id="cd06170">
    <property type="entry name" value="LuxR_C_like"/>
    <property type="match status" value="1"/>
</dbReference>
<sequence>MTTHEGPRVIELVIADDQSLIRMALRNLFNGEDDIHVAAEAENGQEAWELVSRLRPDVALLDVRMPGLDGLEVLRRVSRDAHLAATRVVMITTFEVDDYIFDALSSGAAGFIMKDAPPDDLLRAVRLAAAGDSLLSPDVTRKVINAYAERGTGATRPHPGLAALTERELEILRWVATGLPNDEIGARLFISPATVRTHVGKLLAKLAARDRAGLVALAYRSGLDIPDA</sequence>
<evidence type="ECO:0000313" key="8">
    <source>
        <dbReference type="EMBL" id="MBO3731385.1"/>
    </source>
</evidence>
<feature type="domain" description="Response regulatory" evidence="7">
    <location>
        <begin position="11"/>
        <end position="129"/>
    </location>
</feature>
<evidence type="ECO:0000256" key="3">
    <source>
        <dbReference type="ARBA" id="ARBA00023125"/>
    </source>
</evidence>
<feature type="domain" description="HTH luxR-type" evidence="6">
    <location>
        <begin position="157"/>
        <end position="222"/>
    </location>
</feature>
<feature type="modified residue" description="4-aspartylphosphate" evidence="5">
    <location>
        <position position="62"/>
    </location>
</feature>
<reference evidence="8 9" key="1">
    <citation type="submission" date="2021-03" db="EMBL/GenBank/DDBJ databases">
        <title>Glycomyces sp. nov., a novel actinomycete isolated from soil.</title>
        <authorList>
            <person name="Yang X."/>
            <person name="Xu X."/>
        </authorList>
    </citation>
    <scope>NUCLEOTIDE SEQUENCE [LARGE SCALE GENOMIC DNA]</scope>
    <source>
        <strain evidence="8 9">NEAU-S30</strain>
    </source>
</reference>
<keyword evidence="9" id="KW-1185">Reference proteome</keyword>
<dbReference type="SUPFAM" id="SSF52172">
    <property type="entry name" value="CheY-like"/>
    <property type="match status" value="1"/>
</dbReference>
<dbReference type="PROSITE" id="PS50043">
    <property type="entry name" value="HTH_LUXR_2"/>
    <property type="match status" value="1"/>
</dbReference>
<dbReference type="EMBL" id="JAGFNP010000001">
    <property type="protein sequence ID" value="MBO3731385.1"/>
    <property type="molecule type" value="Genomic_DNA"/>
</dbReference>
<evidence type="ECO:0000256" key="4">
    <source>
        <dbReference type="ARBA" id="ARBA00023163"/>
    </source>
</evidence>
<dbReference type="PANTHER" id="PTHR43214:SF24">
    <property type="entry name" value="TRANSCRIPTIONAL REGULATORY PROTEIN NARL-RELATED"/>
    <property type="match status" value="1"/>
</dbReference>
<dbReference type="Pfam" id="PF00196">
    <property type="entry name" value="GerE"/>
    <property type="match status" value="1"/>
</dbReference>
<evidence type="ECO:0000256" key="5">
    <source>
        <dbReference type="PROSITE-ProRule" id="PRU00169"/>
    </source>
</evidence>
<dbReference type="InterPro" id="IPR016032">
    <property type="entry name" value="Sig_transdc_resp-reg_C-effctor"/>
</dbReference>
<accession>A0ABS3TY00</accession>
<dbReference type="InterPro" id="IPR001789">
    <property type="entry name" value="Sig_transdc_resp-reg_receiver"/>
</dbReference>
<dbReference type="InterPro" id="IPR058245">
    <property type="entry name" value="NreC/VraR/RcsB-like_REC"/>
</dbReference>
<dbReference type="InterPro" id="IPR000792">
    <property type="entry name" value="Tscrpt_reg_LuxR_C"/>
</dbReference>
<dbReference type="Gene3D" id="3.40.50.2300">
    <property type="match status" value="1"/>
</dbReference>
<keyword evidence="2" id="KW-0805">Transcription regulation</keyword>
<name>A0ABS3TY00_9ACTN</name>
<dbReference type="SMART" id="SM00421">
    <property type="entry name" value="HTH_LUXR"/>
    <property type="match status" value="1"/>
</dbReference>
<dbReference type="PROSITE" id="PS50110">
    <property type="entry name" value="RESPONSE_REGULATORY"/>
    <property type="match status" value="1"/>
</dbReference>
<dbReference type="Proteomes" id="UP000681341">
    <property type="component" value="Unassembled WGS sequence"/>
</dbReference>
<dbReference type="PRINTS" id="PR00038">
    <property type="entry name" value="HTHLUXR"/>
</dbReference>
<evidence type="ECO:0000259" key="7">
    <source>
        <dbReference type="PROSITE" id="PS50110"/>
    </source>
</evidence>
<keyword evidence="3" id="KW-0238">DNA-binding</keyword>
<dbReference type="Pfam" id="PF00072">
    <property type="entry name" value="Response_reg"/>
    <property type="match status" value="1"/>
</dbReference>
<evidence type="ECO:0000259" key="6">
    <source>
        <dbReference type="PROSITE" id="PS50043"/>
    </source>
</evidence>
<dbReference type="InterPro" id="IPR039420">
    <property type="entry name" value="WalR-like"/>
</dbReference>
<dbReference type="CDD" id="cd17535">
    <property type="entry name" value="REC_NarL-like"/>
    <property type="match status" value="1"/>
</dbReference>
<evidence type="ECO:0000313" key="9">
    <source>
        <dbReference type="Proteomes" id="UP000681341"/>
    </source>
</evidence>
<gene>
    <name evidence="8" type="ORF">J5V16_01000</name>
</gene>
<evidence type="ECO:0000256" key="2">
    <source>
        <dbReference type="ARBA" id="ARBA00023015"/>
    </source>
</evidence>
<keyword evidence="4" id="KW-0804">Transcription</keyword>